<feature type="domain" description="DUF1559" evidence="1">
    <location>
        <begin position="29"/>
        <end position="218"/>
    </location>
</feature>
<organism evidence="2 3">
    <name type="scientific">Paludisphaera borealis</name>
    <dbReference type="NCBI Taxonomy" id="1387353"/>
    <lineage>
        <taxon>Bacteria</taxon>
        <taxon>Pseudomonadati</taxon>
        <taxon>Planctomycetota</taxon>
        <taxon>Planctomycetia</taxon>
        <taxon>Isosphaerales</taxon>
        <taxon>Isosphaeraceae</taxon>
        <taxon>Paludisphaera</taxon>
    </lineage>
</organism>
<dbReference type="RefSeq" id="WP_076348348.1">
    <property type="nucleotide sequence ID" value="NZ_CP019082.1"/>
</dbReference>
<dbReference type="Proteomes" id="UP000186309">
    <property type="component" value="Chromosome"/>
</dbReference>
<dbReference type="EMBL" id="CP019082">
    <property type="protein sequence ID" value="APW62327.1"/>
    <property type="molecule type" value="Genomic_DNA"/>
</dbReference>
<sequence>MRKAFTLIELLVVIAIIGVLIALLTPAVQSARAAARRTHCINNLKQLGLAAASYLGAHTVYPMSAVAGAGHGVNQSCFALLLPELEQRQMYNSYNFLVENYALVNSTVVGTKLSTLLCQQNPLATDLNPSELVVKSDGTNYPAGSAFARSHYAANWGGSRTILGKDFDQAKSSYRGVMVTVRVMTLRGPTTCLRAQDVRDGMSNTILFGEKRDSQGWNVGGYAGSEFDVAPSPLSADSPSNRMIVTGSYHPGQVNFAFCDGSVKPIRDTIDRLTWYALITRDGHEIIKNDSY</sequence>
<dbReference type="InterPro" id="IPR011453">
    <property type="entry name" value="DUF1559"/>
</dbReference>
<dbReference type="STRING" id="1387353.BSF38_03866"/>
<dbReference type="PANTHER" id="PTHR30093">
    <property type="entry name" value="GENERAL SECRETION PATHWAY PROTEIN G"/>
    <property type="match status" value="1"/>
</dbReference>
<name>A0A1U7CTQ5_9BACT</name>
<dbReference type="NCBIfam" id="TIGR04294">
    <property type="entry name" value="pre_pil_HX9DG"/>
    <property type="match status" value="1"/>
</dbReference>
<evidence type="ECO:0000313" key="3">
    <source>
        <dbReference type="Proteomes" id="UP000186309"/>
    </source>
</evidence>
<dbReference type="Gene3D" id="3.30.700.10">
    <property type="entry name" value="Glycoprotein, Type 4 Pilin"/>
    <property type="match status" value="1"/>
</dbReference>
<dbReference type="SUPFAM" id="SSF54523">
    <property type="entry name" value="Pili subunits"/>
    <property type="match status" value="1"/>
</dbReference>
<dbReference type="Pfam" id="PF07963">
    <property type="entry name" value="N_methyl"/>
    <property type="match status" value="1"/>
</dbReference>
<feature type="domain" description="DUF1559" evidence="1">
    <location>
        <begin position="234"/>
        <end position="272"/>
    </location>
</feature>
<reference evidence="3" key="1">
    <citation type="submission" date="2016-12" db="EMBL/GenBank/DDBJ databases">
        <title>Comparative genomics of four Isosphaeraceae planctomycetes: a common pool of plasmids and glycoside hydrolase genes.</title>
        <authorList>
            <person name="Ivanova A."/>
        </authorList>
    </citation>
    <scope>NUCLEOTIDE SEQUENCE [LARGE SCALE GENOMIC DNA]</scope>
    <source>
        <strain evidence="3">PX4</strain>
    </source>
</reference>
<dbReference type="InterPro" id="IPR027558">
    <property type="entry name" value="Pre_pil_HX9DG_C"/>
</dbReference>
<keyword evidence="3" id="KW-1185">Reference proteome</keyword>
<dbReference type="AlphaFoldDB" id="A0A1U7CTQ5"/>
<dbReference type="NCBIfam" id="TIGR02532">
    <property type="entry name" value="IV_pilin_GFxxxE"/>
    <property type="match status" value="1"/>
</dbReference>
<evidence type="ECO:0000259" key="1">
    <source>
        <dbReference type="Pfam" id="PF07596"/>
    </source>
</evidence>
<dbReference type="PANTHER" id="PTHR30093:SF2">
    <property type="entry name" value="TYPE II SECRETION SYSTEM PROTEIN H"/>
    <property type="match status" value="1"/>
</dbReference>
<gene>
    <name evidence="2" type="ORF">BSF38_03866</name>
</gene>
<evidence type="ECO:0000313" key="2">
    <source>
        <dbReference type="EMBL" id="APW62327.1"/>
    </source>
</evidence>
<accession>A0A1U7CTQ5</accession>
<dbReference type="KEGG" id="pbor:BSF38_03866"/>
<proteinExistence type="predicted"/>
<dbReference type="Pfam" id="PF07596">
    <property type="entry name" value="SBP_bac_10"/>
    <property type="match status" value="2"/>
</dbReference>
<dbReference type="InterPro" id="IPR045584">
    <property type="entry name" value="Pilin-like"/>
</dbReference>
<protein>
    <recommendedName>
        <fullName evidence="1">DUF1559 domain-containing protein</fullName>
    </recommendedName>
</protein>
<dbReference type="InterPro" id="IPR012902">
    <property type="entry name" value="N_methyl_site"/>
</dbReference>